<dbReference type="GO" id="GO:0005634">
    <property type="term" value="C:nucleus"/>
    <property type="evidence" value="ECO:0007669"/>
    <property type="project" value="UniProtKB-SubCell"/>
</dbReference>
<proteinExistence type="predicted"/>
<evidence type="ECO:0000256" key="6">
    <source>
        <dbReference type="SAM" id="MobiDB-lite"/>
    </source>
</evidence>
<keyword evidence="2 4" id="KW-0371">Homeobox</keyword>
<evidence type="ECO:0000256" key="2">
    <source>
        <dbReference type="ARBA" id="ARBA00023155"/>
    </source>
</evidence>
<dbReference type="InterPro" id="IPR050460">
    <property type="entry name" value="Distal-less_Homeobox_TF"/>
</dbReference>
<reference evidence="9" key="1">
    <citation type="journal article" date="2017" name="bioRxiv">
        <title>Comparative analysis of the genomes of Stylophora pistillata and Acropora digitifera provides evidence for extensive differences between species of corals.</title>
        <authorList>
            <person name="Voolstra C.R."/>
            <person name="Li Y."/>
            <person name="Liew Y.J."/>
            <person name="Baumgarten S."/>
            <person name="Zoccola D."/>
            <person name="Flot J.-F."/>
            <person name="Tambutte S."/>
            <person name="Allemand D."/>
            <person name="Aranda M."/>
        </authorList>
    </citation>
    <scope>NUCLEOTIDE SEQUENCE [LARGE SCALE GENOMIC DNA]</scope>
</reference>
<dbReference type="GO" id="GO:0000981">
    <property type="term" value="F:DNA-binding transcription factor activity, RNA polymerase II-specific"/>
    <property type="evidence" value="ECO:0007669"/>
    <property type="project" value="InterPro"/>
</dbReference>
<dbReference type="Gene3D" id="1.10.10.60">
    <property type="entry name" value="Homeodomain-like"/>
    <property type="match status" value="1"/>
</dbReference>
<dbReference type="InterPro" id="IPR009057">
    <property type="entry name" value="Homeodomain-like_sf"/>
</dbReference>
<dbReference type="STRING" id="50429.A0A2B4RM58"/>
<dbReference type="CDD" id="cd00086">
    <property type="entry name" value="homeodomain"/>
    <property type="match status" value="1"/>
</dbReference>
<dbReference type="SUPFAM" id="SSF46689">
    <property type="entry name" value="Homeodomain-like"/>
    <property type="match status" value="1"/>
</dbReference>
<keyword evidence="9" id="KW-1185">Reference proteome</keyword>
<evidence type="ECO:0000259" key="7">
    <source>
        <dbReference type="PROSITE" id="PS50071"/>
    </source>
</evidence>
<keyword evidence="3 4" id="KW-0539">Nucleus</keyword>
<feature type="region of interest" description="Disordered" evidence="6">
    <location>
        <begin position="68"/>
        <end position="125"/>
    </location>
</feature>
<feature type="region of interest" description="Disordered" evidence="6">
    <location>
        <begin position="180"/>
        <end position="208"/>
    </location>
</feature>
<dbReference type="Proteomes" id="UP000225706">
    <property type="component" value="Unassembled WGS sequence"/>
</dbReference>
<feature type="compositionally biased region" description="Polar residues" evidence="6">
    <location>
        <begin position="68"/>
        <end position="80"/>
    </location>
</feature>
<dbReference type="PROSITE" id="PS50071">
    <property type="entry name" value="HOMEOBOX_2"/>
    <property type="match status" value="1"/>
</dbReference>
<gene>
    <name evidence="8" type="primary">lbx1</name>
    <name evidence="8" type="ORF">AWC38_SpisGene17374</name>
</gene>
<evidence type="ECO:0000256" key="5">
    <source>
        <dbReference type="RuleBase" id="RU000682"/>
    </source>
</evidence>
<dbReference type="InterPro" id="IPR017970">
    <property type="entry name" value="Homeobox_CS"/>
</dbReference>
<organism evidence="8 9">
    <name type="scientific">Stylophora pistillata</name>
    <name type="common">Smooth cauliflower coral</name>
    <dbReference type="NCBI Taxonomy" id="50429"/>
    <lineage>
        <taxon>Eukaryota</taxon>
        <taxon>Metazoa</taxon>
        <taxon>Cnidaria</taxon>
        <taxon>Anthozoa</taxon>
        <taxon>Hexacorallia</taxon>
        <taxon>Scleractinia</taxon>
        <taxon>Astrocoeniina</taxon>
        <taxon>Pocilloporidae</taxon>
        <taxon>Stylophora</taxon>
    </lineage>
</organism>
<accession>A0A2B4RM58</accession>
<dbReference type="PANTHER" id="PTHR24327:SF81">
    <property type="entry name" value="HOMEOTIC PROTEIN DISTAL-LESS-RELATED"/>
    <property type="match status" value="1"/>
</dbReference>
<feature type="compositionally biased region" description="Basic and acidic residues" evidence="6">
    <location>
        <begin position="81"/>
        <end position="105"/>
    </location>
</feature>
<dbReference type="Pfam" id="PF00046">
    <property type="entry name" value="Homeodomain"/>
    <property type="match status" value="1"/>
</dbReference>
<feature type="DNA-binding region" description="Homeobox" evidence="4">
    <location>
        <begin position="122"/>
        <end position="181"/>
    </location>
</feature>
<evidence type="ECO:0000313" key="9">
    <source>
        <dbReference type="Proteomes" id="UP000225706"/>
    </source>
</evidence>
<feature type="domain" description="Homeobox" evidence="7">
    <location>
        <begin position="120"/>
        <end position="180"/>
    </location>
</feature>
<evidence type="ECO:0000256" key="4">
    <source>
        <dbReference type="PROSITE-ProRule" id="PRU00108"/>
    </source>
</evidence>
<keyword evidence="1 4" id="KW-0238">DNA-binding</keyword>
<sequence length="288" mass="33009">MASHVDISICVPLNSSSVAPSPGKPSASLPPHRPMLEPVSTQPVSFSISRILGCEGNSFHSSSYSLLPANDNSTTESSKGNFKEDSRKNHEHLPSVDTDNQRTDVDSDTNQCSPTPARPKMTRKQRTTFSPLEIWEMERVFAQRPYLIPEDEDELVQKLGLTTRNIRLWFQNRRAKLRKQAKVSNDVHRTSRPKQFDQLPPPPSLPPYSKHHPENLFYPAFHGPYLPRFTWQAGFSPRMLPSYSHEHAPCSCRNMRSMAKQEDYMKYRFSQFEEFSAVSERMPKPDHL</sequence>
<evidence type="ECO:0000256" key="3">
    <source>
        <dbReference type="ARBA" id="ARBA00023242"/>
    </source>
</evidence>
<dbReference type="EMBL" id="LSMT01000421">
    <property type="protein sequence ID" value="PFX18256.1"/>
    <property type="molecule type" value="Genomic_DNA"/>
</dbReference>
<name>A0A2B4RM58_STYPI</name>
<evidence type="ECO:0000256" key="1">
    <source>
        <dbReference type="ARBA" id="ARBA00023125"/>
    </source>
</evidence>
<protein>
    <submittedName>
        <fullName evidence="8">Transcription factor LBX1</fullName>
    </submittedName>
</protein>
<feature type="region of interest" description="Disordered" evidence="6">
    <location>
        <begin position="13"/>
        <end position="40"/>
    </location>
</feature>
<dbReference type="InterPro" id="IPR001356">
    <property type="entry name" value="HD"/>
</dbReference>
<comment type="caution">
    <text evidence="8">The sequence shown here is derived from an EMBL/GenBank/DDBJ whole genome shotgun (WGS) entry which is preliminary data.</text>
</comment>
<dbReference type="SMART" id="SM00389">
    <property type="entry name" value="HOX"/>
    <property type="match status" value="1"/>
</dbReference>
<dbReference type="AlphaFoldDB" id="A0A2B4RM58"/>
<dbReference type="GO" id="GO:0000978">
    <property type="term" value="F:RNA polymerase II cis-regulatory region sequence-specific DNA binding"/>
    <property type="evidence" value="ECO:0007669"/>
    <property type="project" value="TreeGrafter"/>
</dbReference>
<dbReference type="OrthoDB" id="6159439at2759"/>
<dbReference type="PROSITE" id="PS00027">
    <property type="entry name" value="HOMEOBOX_1"/>
    <property type="match status" value="1"/>
</dbReference>
<dbReference type="PANTHER" id="PTHR24327">
    <property type="entry name" value="HOMEOBOX PROTEIN"/>
    <property type="match status" value="1"/>
</dbReference>
<comment type="subcellular location">
    <subcellularLocation>
        <location evidence="4 5">Nucleus</location>
    </subcellularLocation>
</comment>
<evidence type="ECO:0000313" key="8">
    <source>
        <dbReference type="EMBL" id="PFX18256.1"/>
    </source>
</evidence>